<dbReference type="InterPro" id="IPR036237">
    <property type="entry name" value="Xyl_isomerase-like_sf"/>
</dbReference>
<dbReference type="Proteomes" id="UP000609064">
    <property type="component" value="Unassembled WGS sequence"/>
</dbReference>
<reference evidence="2" key="1">
    <citation type="journal article" date="2014" name="Int. J. Syst. Evol. Microbiol.">
        <title>Complete genome sequence of Corynebacterium casei LMG S-19264T (=DSM 44701T), isolated from a smear-ripened cheese.</title>
        <authorList>
            <consortium name="US DOE Joint Genome Institute (JGI-PGF)"/>
            <person name="Walter F."/>
            <person name="Albersmeier A."/>
            <person name="Kalinowski J."/>
            <person name="Ruckert C."/>
        </authorList>
    </citation>
    <scope>NUCLEOTIDE SEQUENCE</scope>
    <source>
        <strain evidence="2">CGMCC 1.15958</strain>
    </source>
</reference>
<dbReference type="Gene3D" id="3.20.20.150">
    <property type="entry name" value="Divalent-metal-dependent TIM barrel enzymes"/>
    <property type="match status" value="1"/>
</dbReference>
<proteinExistence type="predicted"/>
<dbReference type="PROSITE" id="PS51318">
    <property type="entry name" value="TAT"/>
    <property type="match status" value="1"/>
</dbReference>
<dbReference type="PANTHER" id="PTHR12110">
    <property type="entry name" value="HYDROXYPYRUVATE ISOMERASE"/>
    <property type="match status" value="1"/>
</dbReference>
<sequence length="317" mass="34585">MESSNISRRNLIKSTLATGAGLALGLENASVQAPKTAKHNFSYCLNTSTIMKQNIGLMAELDVAAKAGYSGIEIWVRTLETYANNGGNLKDVRKKAQDLGLTIEDAIGFASWIVDDPNLRTKALEQTKREMGMLAEIGCKRIAAPPFGATNKAGISLQNAAARYKQMLDLGDEMGVLPQLEMWGFSANLHLFGEALFVAAESGHPKAVVLSDVYHLYKGGSEFNALKMLNGQCMQMFHVNDYPANVSREKINDSYRVFPGDGVAPLTPIFQMLNEKNVPIVLSLELFNEDYWKMPALEAAKVGFDKMKASVEKAVGA</sequence>
<dbReference type="Pfam" id="PF01261">
    <property type="entry name" value="AP_endonuc_2"/>
    <property type="match status" value="1"/>
</dbReference>
<protein>
    <submittedName>
        <fullName evidence="2">Xylose isomerase</fullName>
    </submittedName>
</protein>
<dbReference type="PANTHER" id="PTHR12110:SF48">
    <property type="entry name" value="BLL3656 PROTEIN"/>
    <property type="match status" value="1"/>
</dbReference>
<accession>A0A917DZ80</accession>
<dbReference type="InterPro" id="IPR050312">
    <property type="entry name" value="IolE/XylAMocC-like"/>
</dbReference>
<evidence type="ECO:0000313" key="2">
    <source>
        <dbReference type="EMBL" id="GGD84151.1"/>
    </source>
</evidence>
<dbReference type="InterPro" id="IPR006311">
    <property type="entry name" value="TAT_signal"/>
</dbReference>
<gene>
    <name evidence="2" type="primary">lolI</name>
    <name evidence="2" type="ORF">GCM10011514_55190</name>
</gene>
<reference evidence="2" key="2">
    <citation type="submission" date="2020-09" db="EMBL/GenBank/DDBJ databases">
        <authorList>
            <person name="Sun Q."/>
            <person name="Zhou Y."/>
        </authorList>
    </citation>
    <scope>NUCLEOTIDE SEQUENCE</scope>
    <source>
        <strain evidence="2">CGMCC 1.15958</strain>
    </source>
</reference>
<keyword evidence="2" id="KW-0413">Isomerase</keyword>
<keyword evidence="3" id="KW-1185">Reference proteome</keyword>
<evidence type="ECO:0000313" key="3">
    <source>
        <dbReference type="Proteomes" id="UP000609064"/>
    </source>
</evidence>
<dbReference type="SUPFAM" id="SSF51658">
    <property type="entry name" value="Xylose isomerase-like"/>
    <property type="match status" value="1"/>
</dbReference>
<name>A0A917DZ80_9BACT</name>
<dbReference type="GO" id="GO:0016853">
    <property type="term" value="F:isomerase activity"/>
    <property type="evidence" value="ECO:0007669"/>
    <property type="project" value="UniProtKB-KW"/>
</dbReference>
<dbReference type="AlphaFoldDB" id="A0A917DZ80"/>
<organism evidence="2 3">
    <name type="scientific">Emticicia aquatilis</name>
    <dbReference type="NCBI Taxonomy" id="1537369"/>
    <lineage>
        <taxon>Bacteria</taxon>
        <taxon>Pseudomonadati</taxon>
        <taxon>Bacteroidota</taxon>
        <taxon>Cytophagia</taxon>
        <taxon>Cytophagales</taxon>
        <taxon>Leadbetterellaceae</taxon>
        <taxon>Emticicia</taxon>
    </lineage>
</organism>
<dbReference type="InterPro" id="IPR013022">
    <property type="entry name" value="Xyl_isomerase-like_TIM-brl"/>
</dbReference>
<dbReference type="EMBL" id="BMKK01000026">
    <property type="protein sequence ID" value="GGD84151.1"/>
    <property type="molecule type" value="Genomic_DNA"/>
</dbReference>
<comment type="caution">
    <text evidence="2">The sequence shown here is derived from an EMBL/GenBank/DDBJ whole genome shotgun (WGS) entry which is preliminary data.</text>
</comment>
<evidence type="ECO:0000259" key="1">
    <source>
        <dbReference type="Pfam" id="PF01261"/>
    </source>
</evidence>
<feature type="domain" description="Xylose isomerase-like TIM barrel" evidence="1">
    <location>
        <begin position="61"/>
        <end position="305"/>
    </location>
</feature>
<dbReference type="RefSeq" id="WP_188771697.1">
    <property type="nucleotide sequence ID" value="NZ_BMKK01000026.1"/>
</dbReference>